<dbReference type="Proteomes" id="UP000828390">
    <property type="component" value="Unassembled WGS sequence"/>
</dbReference>
<dbReference type="AlphaFoldDB" id="A0A9D4N3L4"/>
<sequence length="64" mass="7618">MTKKSWFGSLMGSDREEHHFVMVRDKPLCQIKADLIHAFLSVCHSFVYIVECICKYMYDRLVFN</sequence>
<evidence type="ECO:0000313" key="2">
    <source>
        <dbReference type="Proteomes" id="UP000828390"/>
    </source>
</evidence>
<accession>A0A9D4N3L4</accession>
<evidence type="ECO:0000313" key="1">
    <source>
        <dbReference type="EMBL" id="KAH3886122.1"/>
    </source>
</evidence>
<reference evidence="1" key="1">
    <citation type="journal article" date="2019" name="bioRxiv">
        <title>The Genome of the Zebra Mussel, Dreissena polymorpha: A Resource for Invasive Species Research.</title>
        <authorList>
            <person name="McCartney M.A."/>
            <person name="Auch B."/>
            <person name="Kono T."/>
            <person name="Mallez S."/>
            <person name="Zhang Y."/>
            <person name="Obille A."/>
            <person name="Becker A."/>
            <person name="Abrahante J.E."/>
            <person name="Garbe J."/>
            <person name="Badalamenti J.P."/>
            <person name="Herman A."/>
            <person name="Mangelson H."/>
            <person name="Liachko I."/>
            <person name="Sullivan S."/>
            <person name="Sone E.D."/>
            <person name="Koren S."/>
            <person name="Silverstein K.A.T."/>
            <person name="Beckman K.B."/>
            <person name="Gohl D.M."/>
        </authorList>
    </citation>
    <scope>NUCLEOTIDE SEQUENCE</scope>
    <source>
        <strain evidence="1">Duluth1</strain>
        <tissue evidence="1">Whole animal</tissue>
    </source>
</reference>
<proteinExistence type="predicted"/>
<organism evidence="1 2">
    <name type="scientific">Dreissena polymorpha</name>
    <name type="common">Zebra mussel</name>
    <name type="synonym">Mytilus polymorpha</name>
    <dbReference type="NCBI Taxonomy" id="45954"/>
    <lineage>
        <taxon>Eukaryota</taxon>
        <taxon>Metazoa</taxon>
        <taxon>Spiralia</taxon>
        <taxon>Lophotrochozoa</taxon>
        <taxon>Mollusca</taxon>
        <taxon>Bivalvia</taxon>
        <taxon>Autobranchia</taxon>
        <taxon>Heteroconchia</taxon>
        <taxon>Euheterodonta</taxon>
        <taxon>Imparidentia</taxon>
        <taxon>Neoheterodontei</taxon>
        <taxon>Myida</taxon>
        <taxon>Dreissenoidea</taxon>
        <taxon>Dreissenidae</taxon>
        <taxon>Dreissena</taxon>
    </lineage>
</organism>
<name>A0A9D4N3L4_DREPO</name>
<dbReference type="Pfam" id="PF21122">
    <property type="entry name" value="KA1_BRSK"/>
    <property type="match status" value="1"/>
</dbReference>
<dbReference type="EMBL" id="JAIWYP010000001">
    <property type="protein sequence ID" value="KAH3886122.1"/>
    <property type="molecule type" value="Genomic_DNA"/>
</dbReference>
<protein>
    <submittedName>
        <fullName evidence="1">Uncharacterized protein</fullName>
    </submittedName>
</protein>
<gene>
    <name evidence="1" type="ORF">DPMN_010123</name>
</gene>
<comment type="caution">
    <text evidence="1">The sequence shown here is derived from an EMBL/GenBank/DDBJ whole genome shotgun (WGS) entry which is preliminary data.</text>
</comment>
<reference evidence="1" key="2">
    <citation type="submission" date="2020-11" db="EMBL/GenBank/DDBJ databases">
        <authorList>
            <person name="McCartney M.A."/>
            <person name="Auch B."/>
            <person name="Kono T."/>
            <person name="Mallez S."/>
            <person name="Becker A."/>
            <person name="Gohl D.M."/>
            <person name="Silverstein K.A.T."/>
            <person name="Koren S."/>
            <person name="Bechman K.B."/>
            <person name="Herman A."/>
            <person name="Abrahante J.E."/>
            <person name="Garbe J."/>
        </authorList>
    </citation>
    <scope>NUCLEOTIDE SEQUENCE</scope>
    <source>
        <strain evidence="1">Duluth1</strain>
        <tissue evidence="1">Whole animal</tissue>
    </source>
</reference>
<keyword evidence="2" id="KW-1185">Reference proteome</keyword>